<reference evidence="2 3" key="1">
    <citation type="submission" date="2024-01" db="EMBL/GenBank/DDBJ databases">
        <title>Genome assemblies of Stephania.</title>
        <authorList>
            <person name="Yang L."/>
        </authorList>
    </citation>
    <scope>NUCLEOTIDE SEQUENCE [LARGE SCALE GENOMIC DNA]</scope>
    <source>
        <strain evidence="2">QJT</strain>
        <tissue evidence="2">Leaf</tissue>
    </source>
</reference>
<protein>
    <submittedName>
        <fullName evidence="2">Uncharacterized protein</fullName>
    </submittedName>
</protein>
<accession>A0AAP0JMB3</accession>
<evidence type="ECO:0000256" key="1">
    <source>
        <dbReference type="SAM" id="MobiDB-lite"/>
    </source>
</evidence>
<evidence type="ECO:0000313" key="3">
    <source>
        <dbReference type="Proteomes" id="UP001417504"/>
    </source>
</evidence>
<comment type="caution">
    <text evidence="2">The sequence shown here is derived from an EMBL/GenBank/DDBJ whole genome shotgun (WGS) entry which is preliminary data.</text>
</comment>
<feature type="compositionally biased region" description="Basic and acidic residues" evidence="1">
    <location>
        <begin position="7"/>
        <end position="19"/>
    </location>
</feature>
<dbReference type="AlphaFoldDB" id="A0AAP0JMB3"/>
<dbReference type="EMBL" id="JBBNAE010000003">
    <property type="protein sequence ID" value="KAK9136514.1"/>
    <property type="molecule type" value="Genomic_DNA"/>
</dbReference>
<feature type="compositionally biased region" description="Basic and acidic residues" evidence="1">
    <location>
        <begin position="182"/>
        <end position="200"/>
    </location>
</feature>
<gene>
    <name evidence="2" type="ORF">Sjap_007108</name>
</gene>
<feature type="region of interest" description="Disordered" evidence="1">
    <location>
        <begin position="177"/>
        <end position="200"/>
    </location>
</feature>
<feature type="region of interest" description="Disordered" evidence="1">
    <location>
        <begin position="1"/>
        <end position="20"/>
    </location>
</feature>
<name>A0AAP0JMB3_9MAGN</name>
<organism evidence="2 3">
    <name type="scientific">Stephania japonica</name>
    <dbReference type="NCBI Taxonomy" id="461633"/>
    <lineage>
        <taxon>Eukaryota</taxon>
        <taxon>Viridiplantae</taxon>
        <taxon>Streptophyta</taxon>
        <taxon>Embryophyta</taxon>
        <taxon>Tracheophyta</taxon>
        <taxon>Spermatophyta</taxon>
        <taxon>Magnoliopsida</taxon>
        <taxon>Ranunculales</taxon>
        <taxon>Menispermaceae</taxon>
        <taxon>Menispermoideae</taxon>
        <taxon>Cissampelideae</taxon>
        <taxon>Stephania</taxon>
    </lineage>
</organism>
<proteinExistence type="predicted"/>
<keyword evidence="3" id="KW-1185">Reference proteome</keyword>
<evidence type="ECO:0000313" key="2">
    <source>
        <dbReference type="EMBL" id="KAK9136514.1"/>
    </source>
</evidence>
<sequence>MVGIAVGRHDQGSVGDHNKTLLSTDPKIRFRYQIAMADQRGPSNDSGMSIAVVSVPSTAKVTVTQEENTPGVTTITLLPTTTTTRPVIAVVPRALTQIAPETPTVMALRRLLRPDLWHVQMNIRDPMTVRYKLRTVLDSRHMWVMRAECGIVNSRLTNVDLVSRLTSHQLGELNSVTKNARHRDASGHDPYDVTRREIDK</sequence>
<dbReference type="Proteomes" id="UP001417504">
    <property type="component" value="Unassembled WGS sequence"/>
</dbReference>